<evidence type="ECO:0000256" key="3">
    <source>
        <dbReference type="ARBA" id="ARBA00022723"/>
    </source>
</evidence>
<reference evidence="9" key="1">
    <citation type="submission" date="2018-12" db="EMBL/GenBank/DDBJ databases">
        <title>Tengunoibacter tsumagoiensis gen. nov., sp. nov., Dictyobacter kobayashii sp. nov., D. alpinus sp. nov., and D. joshuensis sp. nov. and description of Dictyobacteraceae fam. nov. within the order Ktedonobacterales isolated from Tengu-no-mugimeshi.</title>
        <authorList>
            <person name="Wang C.M."/>
            <person name="Zheng Y."/>
            <person name="Sakai Y."/>
            <person name="Toyoda A."/>
            <person name="Minakuchi Y."/>
            <person name="Abe K."/>
            <person name="Yokota A."/>
            <person name="Yabe S."/>
        </authorList>
    </citation>
    <scope>NUCLEOTIDE SEQUENCE [LARGE SCALE GENOMIC DNA]</scope>
    <source>
        <strain evidence="9">Uno16</strain>
    </source>
</reference>
<organism evidence="8 9">
    <name type="scientific">Dictyobacter alpinus</name>
    <dbReference type="NCBI Taxonomy" id="2014873"/>
    <lineage>
        <taxon>Bacteria</taxon>
        <taxon>Bacillati</taxon>
        <taxon>Chloroflexota</taxon>
        <taxon>Ktedonobacteria</taxon>
        <taxon>Ktedonobacterales</taxon>
        <taxon>Dictyobacteraceae</taxon>
        <taxon>Dictyobacter</taxon>
    </lineage>
</organism>
<keyword evidence="6 7" id="KW-0503">Monooxygenase</keyword>
<keyword evidence="4 7" id="KW-0560">Oxidoreductase</keyword>
<evidence type="ECO:0000313" key="8">
    <source>
        <dbReference type="EMBL" id="GCE31341.1"/>
    </source>
</evidence>
<dbReference type="GO" id="GO:0005506">
    <property type="term" value="F:iron ion binding"/>
    <property type="evidence" value="ECO:0007669"/>
    <property type="project" value="InterPro"/>
</dbReference>
<evidence type="ECO:0000256" key="5">
    <source>
        <dbReference type="ARBA" id="ARBA00023004"/>
    </source>
</evidence>
<accession>A0A402BIW6</accession>
<dbReference type="PRINTS" id="PR00359">
    <property type="entry name" value="BP450"/>
</dbReference>
<dbReference type="EMBL" id="BIFT01000002">
    <property type="protein sequence ID" value="GCE31341.1"/>
    <property type="molecule type" value="Genomic_DNA"/>
</dbReference>
<protein>
    <submittedName>
        <fullName evidence="8">Putative cytochrome P450 YjiB</fullName>
    </submittedName>
</protein>
<keyword evidence="3 7" id="KW-0479">Metal-binding</keyword>
<dbReference type="SUPFAM" id="SSF48264">
    <property type="entry name" value="Cytochrome P450"/>
    <property type="match status" value="1"/>
</dbReference>
<dbReference type="AlphaFoldDB" id="A0A402BIW6"/>
<dbReference type="Proteomes" id="UP000287171">
    <property type="component" value="Unassembled WGS sequence"/>
</dbReference>
<dbReference type="InterPro" id="IPR001128">
    <property type="entry name" value="Cyt_P450"/>
</dbReference>
<dbReference type="InterPro" id="IPR036396">
    <property type="entry name" value="Cyt_P450_sf"/>
</dbReference>
<dbReference type="PANTHER" id="PTHR46696">
    <property type="entry name" value="P450, PUTATIVE (EUROFUNG)-RELATED"/>
    <property type="match status" value="1"/>
</dbReference>
<keyword evidence="9" id="KW-1185">Reference proteome</keyword>
<comment type="similarity">
    <text evidence="1 7">Belongs to the cytochrome P450 family.</text>
</comment>
<dbReference type="GO" id="GO:0020037">
    <property type="term" value="F:heme binding"/>
    <property type="evidence" value="ECO:0007669"/>
    <property type="project" value="InterPro"/>
</dbReference>
<dbReference type="Gene3D" id="1.10.630.10">
    <property type="entry name" value="Cytochrome P450"/>
    <property type="match status" value="1"/>
</dbReference>
<keyword evidence="5 7" id="KW-0408">Iron</keyword>
<evidence type="ECO:0000256" key="2">
    <source>
        <dbReference type="ARBA" id="ARBA00022617"/>
    </source>
</evidence>
<proteinExistence type="inferred from homology"/>
<dbReference type="InterPro" id="IPR017972">
    <property type="entry name" value="Cyt_P450_CS"/>
</dbReference>
<dbReference type="GO" id="GO:0004497">
    <property type="term" value="F:monooxygenase activity"/>
    <property type="evidence" value="ECO:0007669"/>
    <property type="project" value="UniProtKB-KW"/>
</dbReference>
<dbReference type="CDD" id="cd11032">
    <property type="entry name" value="P450_EryK-like"/>
    <property type="match status" value="1"/>
</dbReference>
<dbReference type="InterPro" id="IPR002397">
    <property type="entry name" value="Cyt_P450_B"/>
</dbReference>
<dbReference type="FunFam" id="1.10.630.10:FF:000018">
    <property type="entry name" value="Cytochrome P450 monooxygenase"/>
    <property type="match status" value="1"/>
</dbReference>
<comment type="caution">
    <text evidence="8">The sequence shown here is derived from an EMBL/GenBank/DDBJ whole genome shotgun (WGS) entry which is preliminary data.</text>
</comment>
<evidence type="ECO:0000256" key="4">
    <source>
        <dbReference type="ARBA" id="ARBA00023002"/>
    </source>
</evidence>
<dbReference type="GO" id="GO:0016705">
    <property type="term" value="F:oxidoreductase activity, acting on paired donors, with incorporation or reduction of molecular oxygen"/>
    <property type="evidence" value="ECO:0007669"/>
    <property type="project" value="InterPro"/>
</dbReference>
<dbReference type="PROSITE" id="PS00086">
    <property type="entry name" value="CYTOCHROME_P450"/>
    <property type="match status" value="1"/>
</dbReference>
<dbReference type="PANTHER" id="PTHR46696:SF1">
    <property type="entry name" value="CYTOCHROME P450 YJIB-RELATED"/>
    <property type="match status" value="1"/>
</dbReference>
<evidence type="ECO:0000256" key="6">
    <source>
        <dbReference type="ARBA" id="ARBA00023033"/>
    </source>
</evidence>
<sequence length="413" mass="47504">MLSTLATVEDSQKMYTWFEQMRQTQPVWLDEESNCWHVFRYDDVNTVITDYQRFSSERRMQREAVMATADAQNKRPRSGRSIIAMDPPQHRQYRNLVTSAFTPRAIDKLRGRVAQITQELLDKVVANGNMDFANDIAYPLPTIVIAEMLGVPVSDRPLFQSWADGLLRRQLSDAEVFKPAEEQRNNPELQHFARVFEEMSDYFERMLEERKREPHDDMMSALLQAEVDGQHLSMDDTISFCTLLLLAGHVTTTNLLSQAIRCFDEHPDTLTRLNREPELMPSAIEEVLRYASPVWRIVRTTKEAVTLSGLTIPQDATIFTWLSSANRDPQQFPEPARFDITRTPNKHVAFGHGIHFCIGAPLSRMEAAVALPMILKQLPNLHVDRNEAQLFEGRFLFGFKHLPITFDAQVQKA</sequence>
<evidence type="ECO:0000313" key="9">
    <source>
        <dbReference type="Proteomes" id="UP000287171"/>
    </source>
</evidence>
<keyword evidence="2 7" id="KW-0349">Heme</keyword>
<name>A0A402BIW6_9CHLR</name>
<gene>
    <name evidence="8" type="primary">yjiB_4</name>
    <name evidence="8" type="ORF">KDA_68250</name>
</gene>
<evidence type="ECO:0000256" key="1">
    <source>
        <dbReference type="ARBA" id="ARBA00010617"/>
    </source>
</evidence>
<evidence type="ECO:0000256" key="7">
    <source>
        <dbReference type="RuleBase" id="RU000461"/>
    </source>
</evidence>
<dbReference type="Pfam" id="PF00067">
    <property type="entry name" value="p450"/>
    <property type="match status" value="1"/>
</dbReference>